<dbReference type="InterPro" id="IPR018580">
    <property type="entry name" value="Uncharacterised_YfhO"/>
</dbReference>
<protein>
    <recommendedName>
        <fullName evidence="4">Bacterial membrane protein YfhO</fullName>
    </recommendedName>
</protein>
<feature type="transmembrane region" description="Helical" evidence="1">
    <location>
        <begin position="362"/>
        <end position="381"/>
    </location>
</feature>
<keyword evidence="3" id="KW-1185">Reference proteome</keyword>
<sequence>MFVYHIYPLGKDFFFPGDLASQYMPFIQEFKQLIQDPTQWLYSFHNGLGSGMLSLISYYIASPLNFLLLFLKENQLLGGVLFLIALKLILASLTMSYYLITQKKMQSFSTPLLSICYSFCGFSALYFYNTLWMDVLIWLPLIIAGLERYITENKKGLYQWSLFFLLLSNYYMAWMVCLFIFFYFFYYRMKTTHQSLKEVIIKDYRLFFSFLFHSVLLVLLLSWLYLPTIVSMLSTGKGNFEFQSLIEPLTQTKWYGWAGFGFGMSNYEMRLSHIPSFYFGLLPLALSLTSLFTRHQTRKLDIGFFFLLLACVVLTPLAMVFQLFQETAGFPFRSTYLIVFFLIGILCEGIQDQRLEKRKVQFTLLAMAVFFSGLYLFRDHLDATQPYLAQGLISSVILCGIWFLLCSLSLRSLFFVFIFGSLIEVWGQSVMTLQDIPMVTQKDMQTFCRTYQKALPKENDYLTRIDNTWVDEKKFGLELTGYNNGMWFNYRGTSAYTSTLSTENLQLAKSLGLYSWNERRISYFGSTPLTDTLLAVNHRLVQKGQAITTQRLKNDNGAFVLTKDISLNKKDAITNQNQIATALFQASVFDAVTIQKQKITDSSNQTEIQAQKDGLLYIELPPIAVSESRQYHVFRNGKEIPLPLEICNTTLIPCGNIRQGEKIQIRIDSKENTHLKEVKFATFNVNRWKQKIDSVPKQKVKINHLTLTTSLQGRKKGEIALLSVLYDKDWQATINGKKVIPKESELGLMELPLEKGKNEITLHYVPKLFYFGVILSSFAVVIEGICLYYNKKNKHRD</sequence>
<feature type="transmembrane region" description="Helical" evidence="1">
    <location>
        <begin position="80"/>
        <end position="100"/>
    </location>
</feature>
<evidence type="ECO:0008006" key="4">
    <source>
        <dbReference type="Google" id="ProtNLM"/>
    </source>
</evidence>
<keyword evidence="1" id="KW-0472">Membrane</keyword>
<dbReference type="eggNOG" id="COG4485">
    <property type="taxonomic scope" value="Bacteria"/>
</dbReference>
<feature type="transmembrane region" description="Helical" evidence="1">
    <location>
        <begin position="330"/>
        <end position="350"/>
    </location>
</feature>
<feature type="transmembrane region" description="Helical" evidence="1">
    <location>
        <begin position="304"/>
        <end position="324"/>
    </location>
</feature>
<gene>
    <name evidence="2" type="ORF">C683_0578</name>
</gene>
<evidence type="ECO:0000313" key="3">
    <source>
        <dbReference type="Proteomes" id="UP000016057"/>
    </source>
</evidence>
<accession>K8ZB26</accession>
<feature type="transmembrane region" description="Helical" evidence="1">
    <location>
        <begin position="412"/>
        <end position="431"/>
    </location>
</feature>
<feature type="transmembrane region" description="Helical" evidence="1">
    <location>
        <begin position="40"/>
        <end position="60"/>
    </location>
</feature>
<reference evidence="2 3" key="1">
    <citation type="journal article" date="2013" name="Genome Announc.">
        <title>Draft Genome Sequence of Catellicoccus marimammalium, a Novel Species Commonly Found in Gull Feces.</title>
        <authorList>
            <person name="Weigand M.R."/>
            <person name="Ryu H."/>
            <person name="Bozcek L."/>
            <person name="Konstantinidis K.T."/>
            <person name="Santo Domingo J.W."/>
        </authorList>
    </citation>
    <scope>NUCLEOTIDE SEQUENCE [LARGE SCALE GENOMIC DNA]</scope>
    <source>
        <strain evidence="2 3">M35/04/3</strain>
    </source>
</reference>
<feature type="transmembrane region" description="Helical" evidence="1">
    <location>
        <begin position="768"/>
        <end position="789"/>
    </location>
</feature>
<feature type="transmembrane region" description="Helical" evidence="1">
    <location>
        <begin position="162"/>
        <end position="186"/>
    </location>
</feature>
<feature type="transmembrane region" description="Helical" evidence="1">
    <location>
        <begin position="206"/>
        <end position="226"/>
    </location>
</feature>
<dbReference type="PANTHER" id="PTHR38454">
    <property type="entry name" value="INTEGRAL MEMBRANE PROTEIN-RELATED"/>
    <property type="match status" value="1"/>
</dbReference>
<evidence type="ECO:0000256" key="1">
    <source>
        <dbReference type="SAM" id="Phobius"/>
    </source>
</evidence>
<proteinExistence type="predicted"/>
<dbReference type="PATRIC" id="fig|1234409.3.peg.528"/>
<evidence type="ECO:0000313" key="2">
    <source>
        <dbReference type="EMBL" id="EKU27247.1"/>
    </source>
</evidence>
<dbReference type="Proteomes" id="UP000016057">
    <property type="component" value="Unassembled WGS sequence"/>
</dbReference>
<keyword evidence="1" id="KW-0812">Transmembrane</keyword>
<comment type="caution">
    <text evidence="2">The sequence shown here is derived from an EMBL/GenBank/DDBJ whole genome shotgun (WGS) entry which is preliminary data.</text>
</comment>
<dbReference type="EMBL" id="AMYT01000017">
    <property type="protein sequence ID" value="EKU27247.1"/>
    <property type="molecule type" value="Genomic_DNA"/>
</dbReference>
<keyword evidence="1" id="KW-1133">Transmembrane helix</keyword>
<name>K8ZB26_9ENTE</name>
<dbReference type="Pfam" id="PF09586">
    <property type="entry name" value="YfhO"/>
    <property type="match status" value="1"/>
</dbReference>
<feature type="transmembrane region" description="Helical" evidence="1">
    <location>
        <begin position="387"/>
        <end position="405"/>
    </location>
</feature>
<feature type="transmembrane region" description="Helical" evidence="1">
    <location>
        <begin position="112"/>
        <end position="131"/>
    </location>
</feature>
<dbReference type="STRING" id="1234409.C683_0578"/>
<dbReference type="AlphaFoldDB" id="K8ZB26"/>
<dbReference type="PANTHER" id="PTHR38454:SF1">
    <property type="entry name" value="INTEGRAL MEMBRANE PROTEIN"/>
    <property type="match status" value="1"/>
</dbReference>
<feature type="transmembrane region" description="Helical" evidence="1">
    <location>
        <begin position="274"/>
        <end position="292"/>
    </location>
</feature>
<organism evidence="2 3">
    <name type="scientific">Catellicoccus marimammalium M35/04/3</name>
    <dbReference type="NCBI Taxonomy" id="1234409"/>
    <lineage>
        <taxon>Bacteria</taxon>
        <taxon>Bacillati</taxon>
        <taxon>Bacillota</taxon>
        <taxon>Bacilli</taxon>
        <taxon>Lactobacillales</taxon>
        <taxon>Enterococcaceae</taxon>
        <taxon>Catellicoccus</taxon>
    </lineage>
</organism>